<gene>
    <name evidence="3" type="ORF">M421DRAFT_282450</name>
</gene>
<dbReference type="GeneID" id="54346576"/>
<sequence>MRAPASATICALGILQNSCIALQPELMFTIEFFLTMPEPVSIAAAVVSIVASSIKGLEIAVSYASKFNLADVKILVLRGSCKALQEALIRISNLLSTESLHFVLQGTSDESQASFQRFEDIFGSCSITFNILHEKLLPLLSPTFNAEGTVAKRSKVAAVWNDSTLMVMNDLVRTEMEAVQLLFAALTANSIFETHRILTSQNAATVFQRVDNDTRSLFTSHQEQSITQQTRDGAESVLGDEEYPEIDDILVNSKVYRRVLEVNLRRAGQSISGPSQAQRSHEADASYTNQNRQRNTPRLTSSGNPMLHSLLRSRRPQQPGVARRPRSVVDVPNREGAQPIRSTSPSSVVTLQIAATPRSADDRWDEFESLLKASEKTITKPRISADHMSELLDEQTLEIEKLLIENKRKKKM</sequence>
<dbReference type="AlphaFoldDB" id="A0A6A5S3E4"/>
<accession>A0A6A5S3E4</accession>
<dbReference type="OrthoDB" id="5365701at2759"/>
<keyword evidence="4" id="KW-1185">Reference proteome</keyword>
<evidence type="ECO:0008006" key="5">
    <source>
        <dbReference type="Google" id="ProtNLM"/>
    </source>
</evidence>
<organism evidence="3 4">
    <name type="scientific">Didymella exigua CBS 183.55</name>
    <dbReference type="NCBI Taxonomy" id="1150837"/>
    <lineage>
        <taxon>Eukaryota</taxon>
        <taxon>Fungi</taxon>
        <taxon>Dikarya</taxon>
        <taxon>Ascomycota</taxon>
        <taxon>Pezizomycotina</taxon>
        <taxon>Dothideomycetes</taxon>
        <taxon>Pleosporomycetidae</taxon>
        <taxon>Pleosporales</taxon>
        <taxon>Pleosporineae</taxon>
        <taxon>Didymellaceae</taxon>
        <taxon>Didymella</taxon>
    </lineage>
</organism>
<feature type="compositionally biased region" description="Polar residues" evidence="2">
    <location>
        <begin position="219"/>
        <end position="231"/>
    </location>
</feature>
<feature type="compositionally biased region" description="Polar residues" evidence="2">
    <location>
        <begin position="286"/>
        <end position="304"/>
    </location>
</feature>
<keyword evidence="1" id="KW-0175">Coiled coil</keyword>
<dbReference type="RefSeq" id="XP_033452255.1">
    <property type="nucleotide sequence ID" value="XM_033588929.1"/>
</dbReference>
<evidence type="ECO:0000313" key="4">
    <source>
        <dbReference type="Proteomes" id="UP000800082"/>
    </source>
</evidence>
<evidence type="ECO:0000256" key="2">
    <source>
        <dbReference type="SAM" id="MobiDB-lite"/>
    </source>
</evidence>
<feature type="region of interest" description="Disordered" evidence="2">
    <location>
        <begin position="219"/>
        <end position="239"/>
    </location>
</feature>
<feature type="region of interest" description="Disordered" evidence="2">
    <location>
        <begin position="267"/>
        <end position="345"/>
    </location>
</feature>
<feature type="compositionally biased region" description="Polar residues" evidence="2">
    <location>
        <begin position="269"/>
        <end position="278"/>
    </location>
</feature>
<proteinExistence type="predicted"/>
<reference evidence="3" key="1">
    <citation type="journal article" date="2020" name="Stud. Mycol.">
        <title>101 Dothideomycetes genomes: a test case for predicting lifestyles and emergence of pathogens.</title>
        <authorList>
            <person name="Haridas S."/>
            <person name="Albert R."/>
            <person name="Binder M."/>
            <person name="Bloem J."/>
            <person name="Labutti K."/>
            <person name="Salamov A."/>
            <person name="Andreopoulos B."/>
            <person name="Baker S."/>
            <person name="Barry K."/>
            <person name="Bills G."/>
            <person name="Bluhm B."/>
            <person name="Cannon C."/>
            <person name="Castanera R."/>
            <person name="Culley D."/>
            <person name="Daum C."/>
            <person name="Ezra D."/>
            <person name="Gonzalez J."/>
            <person name="Henrissat B."/>
            <person name="Kuo A."/>
            <person name="Liang C."/>
            <person name="Lipzen A."/>
            <person name="Lutzoni F."/>
            <person name="Magnuson J."/>
            <person name="Mondo S."/>
            <person name="Nolan M."/>
            <person name="Ohm R."/>
            <person name="Pangilinan J."/>
            <person name="Park H.-J."/>
            <person name="Ramirez L."/>
            <person name="Alfaro M."/>
            <person name="Sun H."/>
            <person name="Tritt A."/>
            <person name="Yoshinaga Y."/>
            <person name="Zwiers L.-H."/>
            <person name="Turgeon B."/>
            <person name="Goodwin S."/>
            <person name="Spatafora J."/>
            <person name="Crous P."/>
            <person name="Grigoriev I."/>
        </authorList>
    </citation>
    <scope>NUCLEOTIDE SEQUENCE</scope>
    <source>
        <strain evidence="3">CBS 183.55</strain>
    </source>
</reference>
<evidence type="ECO:0000256" key="1">
    <source>
        <dbReference type="SAM" id="Coils"/>
    </source>
</evidence>
<feature type="coiled-coil region" evidence="1">
    <location>
        <begin position="385"/>
        <end position="412"/>
    </location>
</feature>
<name>A0A6A5S3E4_9PLEO</name>
<dbReference type="EMBL" id="ML978959">
    <property type="protein sequence ID" value="KAF1932007.1"/>
    <property type="molecule type" value="Genomic_DNA"/>
</dbReference>
<evidence type="ECO:0000313" key="3">
    <source>
        <dbReference type="EMBL" id="KAF1932007.1"/>
    </source>
</evidence>
<protein>
    <recommendedName>
        <fullName evidence="5">Fungal N-terminal domain-containing protein</fullName>
    </recommendedName>
</protein>
<dbReference type="Proteomes" id="UP000800082">
    <property type="component" value="Unassembled WGS sequence"/>
</dbReference>